<keyword evidence="4" id="KW-1185">Reference proteome</keyword>
<feature type="transmembrane region" description="Helical" evidence="2">
    <location>
        <begin position="379"/>
        <end position="396"/>
    </location>
</feature>
<organism evidence="3 4">
    <name type="scientific">Spirosoma arboris</name>
    <dbReference type="NCBI Taxonomy" id="2682092"/>
    <lineage>
        <taxon>Bacteria</taxon>
        <taxon>Pseudomonadati</taxon>
        <taxon>Bacteroidota</taxon>
        <taxon>Cytophagia</taxon>
        <taxon>Cytophagales</taxon>
        <taxon>Cytophagaceae</taxon>
        <taxon>Spirosoma</taxon>
    </lineage>
</organism>
<accession>A0A7K1SEK0</accession>
<keyword evidence="2" id="KW-1133">Transmembrane helix</keyword>
<feature type="transmembrane region" description="Helical" evidence="2">
    <location>
        <begin position="142"/>
        <end position="162"/>
    </location>
</feature>
<feature type="transmembrane region" description="Helical" evidence="2">
    <location>
        <begin position="348"/>
        <end position="367"/>
    </location>
</feature>
<evidence type="ECO:0000256" key="2">
    <source>
        <dbReference type="SAM" id="Phobius"/>
    </source>
</evidence>
<feature type="region of interest" description="Disordered" evidence="1">
    <location>
        <begin position="1"/>
        <end position="40"/>
    </location>
</feature>
<dbReference type="EMBL" id="WPIN01000007">
    <property type="protein sequence ID" value="MVM32221.1"/>
    <property type="molecule type" value="Genomic_DNA"/>
</dbReference>
<dbReference type="AlphaFoldDB" id="A0A7K1SEK0"/>
<evidence type="ECO:0000313" key="4">
    <source>
        <dbReference type="Proteomes" id="UP000436006"/>
    </source>
</evidence>
<reference evidence="3 4" key="1">
    <citation type="submission" date="2019-12" db="EMBL/GenBank/DDBJ databases">
        <title>Spirosoma sp. HMF4905 genome sequencing and assembly.</title>
        <authorList>
            <person name="Kang H."/>
            <person name="Cha I."/>
            <person name="Kim H."/>
            <person name="Joh K."/>
        </authorList>
    </citation>
    <scope>NUCLEOTIDE SEQUENCE [LARGE SCALE GENOMIC DNA]</scope>
    <source>
        <strain evidence="3 4">HMF4905</strain>
    </source>
</reference>
<dbReference type="Proteomes" id="UP000436006">
    <property type="component" value="Unassembled WGS sequence"/>
</dbReference>
<feature type="transmembrane region" description="Helical" evidence="2">
    <location>
        <begin position="53"/>
        <end position="74"/>
    </location>
</feature>
<gene>
    <name evidence="3" type="ORF">GO755_19390</name>
</gene>
<feature type="compositionally biased region" description="Polar residues" evidence="1">
    <location>
        <begin position="25"/>
        <end position="40"/>
    </location>
</feature>
<evidence type="ECO:0000256" key="1">
    <source>
        <dbReference type="SAM" id="MobiDB-lite"/>
    </source>
</evidence>
<feature type="transmembrane region" description="Helical" evidence="2">
    <location>
        <begin position="196"/>
        <end position="216"/>
    </location>
</feature>
<evidence type="ECO:0008006" key="5">
    <source>
        <dbReference type="Google" id="ProtNLM"/>
    </source>
</evidence>
<feature type="transmembrane region" description="Helical" evidence="2">
    <location>
        <begin position="225"/>
        <end position="251"/>
    </location>
</feature>
<feature type="transmembrane region" description="Helical" evidence="2">
    <location>
        <begin position="263"/>
        <end position="282"/>
    </location>
</feature>
<evidence type="ECO:0000313" key="3">
    <source>
        <dbReference type="EMBL" id="MVM32221.1"/>
    </source>
</evidence>
<keyword evidence="2" id="KW-0472">Membrane</keyword>
<feature type="compositionally biased region" description="Basic and acidic residues" evidence="1">
    <location>
        <begin position="11"/>
        <end position="24"/>
    </location>
</feature>
<keyword evidence="2" id="KW-0812">Transmembrane</keyword>
<sequence length="610" mass="68841">MKTKPKGRPHGQPEKNSPKPRVEESTPNQQSIRKPVQSETSPKVTRSIQLSPAVRYVLIGLLTLLILGPAFWYYRVVFGNAVNVPFEDDFDSALLFASNYLYKTPTFVGKVQRIFSQHNEHRIVLDRLAFLTDYSLTGHINFRHLIIFGNLSLLVVVGLLYLSSFRSLTTLQKLAYFLPVPFLLFQMHFWELTVWGMASIQNLYIVAFALLSFYALGRGQQQASWFWTAIVSAIIATFTSGNGIFVFIIGIPVLFLQKAYRSLGIWTVVGVATAALYFWGYAKPGHHPPIFETLTKNPGQFFDYFFTLTGSDFATQPTWPVRAGKWMLALFVGLLIWKSTKRQLTTNVAILALLSFMYLTSLSVTMARSGFGIQQALSPRYGILPVMLLISLYILTLETIKHRIGQPIFALFGLLLAVYLCQYSYQQNLPKVEDRTALLKYGSALYNDNKANLILYRDDKGEAKGIFQDALKKDIYQVPSITLADLSSPPKSFDASQLVATNDVTAQAQPFLTNGFLVMYQAWAIMNGIPSENTIIEVVAQSPQGSYAFSTSRHIRYDIVNQFQSMQYMHAGFSCVIKKADLKPGQYKLWLHLTNKNTQSYFLLPGVLDL</sequence>
<protein>
    <recommendedName>
        <fullName evidence="5">Glycosyltransferase RgtA/B/C/D-like domain-containing protein</fullName>
    </recommendedName>
</protein>
<comment type="caution">
    <text evidence="3">The sequence shown here is derived from an EMBL/GenBank/DDBJ whole genome shotgun (WGS) entry which is preliminary data.</text>
</comment>
<feature type="transmembrane region" description="Helical" evidence="2">
    <location>
        <begin position="408"/>
        <end position="425"/>
    </location>
</feature>
<name>A0A7K1SEK0_9BACT</name>
<dbReference type="RefSeq" id="WP_157586958.1">
    <property type="nucleotide sequence ID" value="NZ_WPIN01000007.1"/>
</dbReference>
<proteinExistence type="predicted"/>